<dbReference type="CDD" id="cd00086">
    <property type="entry name" value="homeodomain"/>
    <property type="match status" value="1"/>
</dbReference>
<dbReference type="Pfam" id="PF00046">
    <property type="entry name" value="Homeodomain"/>
    <property type="match status" value="1"/>
</dbReference>
<evidence type="ECO:0000313" key="11">
    <source>
        <dbReference type="RefSeq" id="XP_022084154.1"/>
    </source>
</evidence>
<evidence type="ECO:0000256" key="6">
    <source>
        <dbReference type="PROSITE-ProRule" id="PRU00108"/>
    </source>
</evidence>
<dbReference type="InterPro" id="IPR001356">
    <property type="entry name" value="HD"/>
</dbReference>
<dbReference type="FunFam" id="1.10.10.60:FF:000066">
    <property type="entry name" value="Paired mesoderm homeobox protein 1"/>
    <property type="match status" value="1"/>
</dbReference>
<gene>
    <name evidence="11" type="primary">LOC110975729</name>
</gene>
<dbReference type="InterPro" id="IPR009057">
    <property type="entry name" value="Homeodomain-like_sf"/>
</dbReference>
<accession>A0A8B7XTH6</accession>
<dbReference type="PANTHER" id="PTHR46385">
    <property type="entry name" value="PAIRED MESODERM HOMEOBOX PROTEIN 1-RELATED"/>
    <property type="match status" value="1"/>
</dbReference>
<keyword evidence="4 6" id="KW-0371">Homeobox</keyword>
<dbReference type="OMA" id="KAREYSM"/>
<evidence type="ECO:0000259" key="9">
    <source>
        <dbReference type="PROSITE" id="PS50071"/>
    </source>
</evidence>
<dbReference type="RefSeq" id="XP_022084154.1">
    <property type="nucleotide sequence ID" value="XM_022228462.1"/>
</dbReference>
<evidence type="ECO:0000313" key="10">
    <source>
        <dbReference type="Proteomes" id="UP000694845"/>
    </source>
</evidence>
<evidence type="ECO:0000256" key="4">
    <source>
        <dbReference type="ARBA" id="ARBA00023155"/>
    </source>
</evidence>
<keyword evidence="5 6" id="KW-0539">Nucleus</keyword>
<dbReference type="AlphaFoldDB" id="A0A8B7XTH6"/>
<dbReference type="Gene3D" id="1.10.10.60">
    <property type="entry name" value="Homeodomain-like"/>
    <property type="match status" value="1"/>
</dbReference>
<dbReference type="InterPro" id="IPR017970">
    <property type="entry name" value="Homeobox_CS"/>
</dbReference>
<dbReference type="SMART" id="SM00389">
    <property type="entry name" value="HOX"/>
    <property type="match status" value="1"/>
</dbReference>
<keyword evidence="2" id="KW-0217">Developmental protein</keyword>
<dbReference type="GeneID" id="110975729"/>
<dbReference type="GO" id="GO:0003677">
    <property type="term" value="F:DNA binding"/>
    <property type="evidence" value="ECO:0007669"/>
    <property type="project" value="UniProtKB-UniRule"/>
</dbReference>
<evidence type="ECO:0000256" key="1">
    <source>
        <dbReference type="ARBA" id="ARBA00004123"/>
    </source>
</evidence>
<dbReference type="PROSITE" id="PS50071">
    <property type="entry name" value="HOMEOBOX_2"/>
    <property type="match status" value="1"/>
</dbReference>
<evidence type="ECO:0000256" key="5">
    <source>
        <dbReference type="ARBA" id="ARBA00023242"/>
    </source>
</evidence>
<dbReference type="GO" id="GO:0000981">
    <property type="term" value="F:DNA-binding transcription factor activity, RNA polymerase II-specific"/>
    <property type="evidence" value="ECO:0007669"/>
    <property type="project" value="InterPro"/>
</dbReference>
<feature type="region of interest" description="Disordered" evidence="8">
    <location>
        <begin position="17"/>
        <end position="37"/>
    </location>
</feature>
<feature type="domain" description="Homeobox" evidence="9">
    <location>
        <begin position="31"/>
        <end position="91"/>
    </location>
</feature>
<dbReference type="OrthoDB" id="6159439at2759"/>
<dbReference type="PANTHER" id="PTHR46385:SF4">
    <property type="entry name" value="PAIRED MESODERM HOMEOBOX PROTEIN 2-LIKE ISOFORM X1"/>
    <property type="match status" value="1"/>
</dbReference>
<proteinExistence type="predicted"/>
<comment type="subcellular location">
    <subcellularLocation>
        <location evidence="1 6 7">Nucleus</location>
    </subcellularLocation>
</comment>
<sequence length="188" mass="20950">MPPRLLNVISKSTERAVTEEGLTPAQVKQRKKQRRNRTTFNTAQLDALERIFERTHYPDAFLREELARKVDLSEARVQVWFQNRRAKFRRNERSHQAAKASARRNAGNVNGVSVEQPVAARPCPVTNPADFASWNPTTYSRLAGTVSMPPGHAGGVGGPISVGLGIGPSLANLRLRAREYSMHQIPLM</sequence>
<dbReference type="GO" id="GO:0005634">
    <property type="term" value="C:nucleus"/>
    <property type="evidence" value="ECO:0007669"/>
    <property type="project" value="UniProtKB-SubCell"/>
</dbReference>
<keyword evidence="3 6" id="KW-0238">DNA-binding</keyword>
<keyword evidence="10" id="KW-1185">Reference proteome</keyword>
<organism evidence="10 11">
    <name type="scientific">Acanthaster planci</name>
    <name type="common">Crown-of-thorns starfish</name>
    <dbReference type="NCBI Taxonomy" id="133434"/>
    <lineage>
        <taxon>Eukaryota</taxon>
        <taxon>Metazoa</taxon>
        <taxon>Echinodermata</taxon>
        <taxon>Eleutherozoa</taxon>
        <taxon>Asterozoa</taxon>
        <taxon>Asteroidea</taxon>
        <taxon>Valvatacea</taxon>
        <taxon>Valvatida</taxon>
        <taxon>Acanthasteridae</taxon>
        <taxon>Acanthaster</taxon>
    </lineage>
</organism>
<dbReference type="InterPro" id="IPR043378">
    <property type="entry name" value="PRRX1/2"/>
</dbReference>
<protein>
    <submittedName>
        <fullName evidence="11">Paired mesoderm homeobox protein 2-like</fullName>
    </submittedName>
</protein>
<evidence type="ECO:0000256" key="2">
    <source>
        <dbReference type="ARBA" id="ARBA00022473"/>
    </source>
</evidence>
<dbReference type="PROSITE" id="PS00027">
    <property type="entry name" value="HOMEOBOX_1"/>
    <property type="match status" value="1"/>
</dbReference>
<evidence type="ECO:0000256" key="8">
    <source>
        <dbReference type="SAM" id="MobiDB-lite"/>
    </source>
</evidence>
<dbReference type="KEGG" id="aplc:110975729"/>
<reference evidence="11" key="1">
    <citation type="submission" date="2025-08" db="UniProtKB">
        <authorList>
            <consortium name="RefSeq"/>
        </authorList>
    </citation>
    <scope>IDENTIFICATION</scope>
</reference>
<feature type="compositionally biased region" description="Basic residues" evidence="8">
    <location>
        <begin position="28"/>
        <end position="37"/>
    </location>
</feature>
<feature type="DNA-binding region" description="Homeobox" evidence="6">
    <location>
        <begin position="33"/>
        <end position="92"/>
    </location>
</feature>
<dbReference type="Proteomes" id="UP000694845">
    <property type="component" value="Unplaced"/>
</dbReference>
<evidence type="ECO:0000256" key="7">
    <source>
        <dbReference type="RuleBase" id="RU000682"/>
    </source>
</evidence>
<evidence type="ECO:0000256" key="3">
    <source>
        <dbReference type="ARBA" id="ARBA00023125"/>
    </source>
</evidence>
<dbReference type="SUPFAM" id="SSF46689">
    <property type="entry name" value="Homeodomain-like"/>
    <property type="match status" value="1"/>
</dbReference>
<name>A0A8B7XTH6_ACAPL</name>